<sequence>MNILPTPSRDQQPPTRQVPERQDRKINQITGPDDRKTPSAYIQDTKTDNTLPSQSMDGWAETPSGLDPRQS</sequence>
<feature type="region of interest" description="Disordered" evidence="1">
    <location>
        <begin position="1"/>
        <end position="71"/>
    </location>
</feature>
<protein>
    <submittedName>
        <fullName evidence="2">Uncharacterized protein</fullName>
    </submittedName>
</protein>
<reference evidence="2 3" key="1">
    <citation type="submission" date="2019-06" db="EMBL/GenBank/DDBJ databases">
        <title>Genome Sequence of the Brown Rot Fungal Pathogen Monilinia fructicola.</title>
        <authorList>
            <person name="De Miccolis Angelini R.M."/>
            <person name="Landi L."/>
            <person name="Abate D."/>
            <person name="Pollastro S."/>
            <person name="Romanazzi G."/>
            <person name="Faretra F."/>
        </authorList>
    </citation>
    <scope>NUCLEOTIDE SEQUENCE [LARGE SCALE GENOMIC DNA]</scope>
    <source>
        <strain evidence="2 3">Mfrc123</strain>
    </source>
</reference>
<feature type="compositionally biased region" description="Polar residues" evidence="1">
    <location>
        <begin position="40"/>
        <end position="56"/>
    </location>
</feature>
<feature type="compositionally biased region" description="Basic and acidic residues" evidence="1">
    <location>
        <begin position="18"/>
        <end position="37"/>
    </location>
</feature>
<name>A0A5M9JGJ0_MONFR</name>
<dbReference type="EMBL" id="VICG01000011">
    <property type="protein sequence ID" value="KAA8566856.1"/>
    <property type="molecule type" value="Genomic_DNA"/>
</dbReference>
<dbReference type="Proteomes" id="UP000322873">
    <property type="component" value="Unassembled WGS sequence"/>
</dbReference>
<comment type="caution">
    <text evidence="2">The sequence shown here is derived from an EMBL/GenBank/DDBJ whole genome shotgun (WGS) entry which is preliminary data.</text>
</comment>
<evidence type="ECO:0000313" key="3">
    <source>
        <dbReference type="Proteomes" id="UP000322873"/>
    </source>
</evidence>
<evidence type="ECO:0000256" key="1">
    <source>
        <dbReference type="SAM" id="MobiDB-lite"/>
    </source>
</evidence>
<proteinExistence type="predicted"/>
<organism evidence="2 3">
    <name type="scientific">Monilinia fructicola</name>
    <name type="common">Brown rot fungus</name>
    <name type="synonym">Ciboria fructicola</name>
    <dbReference type="NCBI Taxonomy" id="38448"/>
    <lineage>
        <taxon>Eukaryota</taxon>
        <taxon>Fungi</taxon>
        <taxon>Dikarya</taxon>
        <taxon>Ascomycota</taxon>
        <taxon>Pezizomycotina</taxon>
        <taxon>Leotiomycetes</taxon>
        <taxon>Helotiales</taxon>
        <taxon>Sclerotiniaceae</taxon>
        <taxon>Monilinia</taxon>
    </lineage>
</organism>
<gene>
    <name evidence="2" type="ORF">EYC84_009955</name>
</gene>
<keyword evidence="3" id="KW-1185">Reference proteome</keyword>
<dbReference type="AlphaFoldDB" id="A0A5M9JGJ0"/>
<accession>A0A5M9JGJ0</accession>
<evidence type="ECO:0000313" key="2">
    <source>
        <dbReference type="EMBL" id="KAA8566856.1"/>
    </source>
</evidence>